<dbReference type="GO" id="GO:0016853">
    <property type="term" value="F:isomerase activity"/>
    <property type="evidence" value="ECO:0007669"/>
    <property type="project" value="UniProtKB-KW"/>
</dbReference>
<dbReference type="Pfam" id="PF01050">
    <property type="entry name" value="MannoseP_isomer"/>
    <property type="match status" value="1"/>
</dbReference>
<dbReference type="InterPro" id="IPR001538">
    <property type="entry name" value="Man6P_isomerase-2_C"/>
</dbReference>
<reference evidence="2 3" key="1">
    <citation type="submission" date="2019-03" db="EMBL/GenBank/DDBJ databases">
        <title>Genomic Encyclopedia of Type Strains, Phase III (KMG-III): the genomes of soil and plant-associated and newly described type strains.</title>
        <authorList>
            <person name="Whitman W."/>
        </authorList>
    </citation>
    <scope>NUCLEOTIDE SEQUENCE [LARGE SCALE GENOMIC DNA]</scope>
    <source>
        <strain evidence="2 3">CECT 8446</strain>
    </source>
</reference>
<dbReference type="OrthoDB" id="9806359at2"/>
<evidence type="ECO:0000313" key="3">
    <source>
        <dbReference type="Proteomes" id="UP000294535"/>
    </source>
</evidence>
<sequence>MSILVDSGFSKEEVFNVVEEYLQQAGIEIVSFDKNRPWGGFYVIDETQIGAFREKFFPEVELSKEQLSLKLSPKILIVGPGKRLSWQYHHRRAEIWKLIFGESSIAISPNDVETPKQVMEIGKVIRLAQGERHRLIGDNNWGIVAEIWMHIDPENPSDEEDIVRVQDDFARK</sequence>
<dbReference type="InterPro" id="IPR011051">
    <property type="entry name" value="RmlC_Cupin_sf"/>
</dbReference>
<protein>
    <submittedName>
        <fullName evidence="2">Mannose-6-phosphate isomerase type 2</fullName>
    </submittedName>
</protein>
<evidence type="ECO:0000259" key="1">
    <source>
        <dbReference type="Pfam" id="PF01050"/>
    </source>
</evidence>
<dbReference type="GO" id="GO:0005976">
    <property type="term" value="P:polysaccharide metabolic process"/>
    <property type="evidence" value="ECO:0007669"/>
    <property type="project" value="InterPro"/>
</dbReference>
<dbReference type="EMBL" id="SNYF01000005">
    <property type="protein sequence ID" value="TDQ18525.1"/>
    <property type="molecule type" value="Genomic_DNA"/>
</dbReference>
<accession>A0A4R6TA98</accession>
<name>A0A4R6TA98_9BACT</name>
<proteinExistence type="predicted"/>
<organism evidence="2 3">
    <name type="scientific">Algoriphagus boseongensis</name>
    <dbReference type="NCBI Taxonomy" id="1442587"/>
    <lineage>
        <taxon>Bacteria</taxon>
        <taxon>Pseudomonadati</taxon>
        <taxon>Bacteroidota</taxon>
        <taxon>Cytophagia</taxon>
        <taxon>Cytophagales</taxon>
        <taxon>Cyclobacteriaceae</taxon>
        <taxon>Algoriphagus</taxon>
    </lineage>
</organism>
<dbReference type="RefSeq" id="WP_133552021.1">
    <property type="nucleotide sequence ID" value="NZ_SNYF01000005.1"/>
</dbReference>
<keyword evidence="3" id="KW-1185">Reference proteome</keyword>
<comment type="caution">
    <text evidence="2">The sequence shown here is derived from an EMBL/GenBank/DDBJ whole genome shotgun (WGS) entry which is preliminary data.</text>
</comment>
<evidence type="ECO:0000313" key="2">
    <source>
        <dbReference type="EMBL" id="TDQ18525.1"/>
    </source>
</evidence>
<feature type="domain" description="Mannose-6-phosphate isomerase type II C-terminal" evidence="1">
    <location>
        <begin position="74"/>
        <end position="167"/>
    </location>
</feature>
<gene>
    <name evidence="2" type="ORF">DFQ04_0327</name>
</gene>
<dbReference type="AlphaFoldDB" id="A0A4R6TA98"/>
<keyword evidence="2" id="KW-0413">Isomerase</keyword>
<dbReference type="SUPFAM" id="SSF51182">
    <property type="entry name" value="RmlC-like cupins"/>
    <property type="match status" value="1"/>
</dbReference>
<dbReference type="GO" id="GO:0016779">
    <property type="term" value="F:nucleotidyltransferase activity"/>
    <property type="evidence" value="ECO:0007669"/>
    <property type="project" value="InterPro"/>
</dbReference>
<dbReference type="Proteomes" id="UP000294535">
    <property type="component" value="Unassembled WGS sequence"/>
</dbReference>